<dbReference type="GO" id="GO:0005886">
    <property type="term" value="C:plasma membrane"/>
    <property type="evidence" value="ECO:0007669"/>
    <property type="project" value="UniProtKB-SubCell"/>
</dbReference>
<comment type="subunit">
    <text evidence="7">Homodimer and heterodimers.</text>
</comment>
<organism evidence="9 10">
    <name type="scientific">Camellia sinensis</name>
    <name type="common">Tea plant</name>
    <name type="synonym">Thea sinensis</name>
    <dbReference type="NCBI Taxonomy" id="4442"/>
    <lineage>
        <taxon>Eukaryota</taxon>
        <taxon>Viridiplantae</taxon>
        <taxon>Streptophyta</taxon>
        <taxon>Embryophyta</taxon>
        <taxon>Tracheophyta</taxon>
        <taxon>Spermatophyta</taxon>
        <taxon>Magnoliopsida</taxon>
        <taxon>eudicotyledons</taxon>
        <taxon>Gunneridae</taxon>
        <taxon>Pentapetalae</taxon>
        <taxon>asterids</taxon>
        <taxon>Ericales</taxon>
        <taxon>Theaceae</taxon>
        <taxon>Camellia</taxon>
    </lineage>
</organism>
<feature type="transmembrane region" description="Helical" evidence="7">
    <location>
        <begin position="28"/>
        <end position="48"/>
    </location>
</feature>
<evidence type="ECO:0000256" key="4">
    <source>
        <dbReference type="ARBA" id="ARBA00022692"/>
    </source>
</evidence>
<dbReference type="Pfam" id="PF04535">
    <property type="entry name" value="CASP_dom"/>
    <property type="match status" value="1"/>
</dbReference>
<gene>
    <name evidence="9" type="ORF">HYC85_015599</name>
</gene>
<comment type="subcellular location">
    <subcellularLocation>
        <location evidence="1 7">Cell membrane</location>
        <topology evidence="1 7">Multi-pass membrane protein</topology>
    </subcellularLocation>
</comment>
<comment type="similarity">
    <text evidence="2 7">Belongs to the Casparian strip membrane proteins (CASP) family.</text>
</comment>
<protein>
    <recommendedName>
        <fullName evidence="7">CASP-like protein</fullName>
    </recommendedName>
</protein>
<evidence type="ECO:0000256" key="7">
    <source>
        <dbReference type="RuleBase" id="RU361233"/>
    </source>
</evidence>
<keyword evidence="5 7" id="KW-1133">Transmembrane helix</keyword>
<name>A0A7J7GZH1_CAMSI</name>
<comment type="caution">
    <text evidence="9">The sequence shown here is derived from an EMBL/GenBank/DDBJ whole genome shotgun (WGS) entry which is preliminary data.</text>
</comment>
<evidence type="ECO:0000313" key="10">
    <source>
        <dbReference type="Proteomes" id="UP000593564"/>
    </source>
</evidence>
<dbReference type="Proteomes" id="UP000593564">
    <property type="component" value="Unassembled WGS sequence"/>
</dbReference>
<dbReference type="InterPro" id="IPR044173">
    <property type="entry name" value="CASPL"/>
</dbReference>
<evidence type="ECO:0000256" key="1">
    <source>
        <dbReference type="ARBA" id="ARBA00004651"/>
    </source>
</evidence>
<comment type="caution">
    <text evidence="7">Lacks conserved residue(s) required for the propagation of feature annotation.</text>
</comment>
<evidence type="ECO:0000313" key="9">
    <source>
        <dbReference type="EMBL" id="KAF5945371.1"/>
    </source>
</evidence>
<evidence type="ECO:0000256" key="2">
    <source>
        <dbReference type="ARBA" id="ARBA00007651"/>
    </source>
</evidence>
<dbReference type="InterPro" id="IPR006702">
    <property type="entry name" value="CASP_dom"/>
</dbReference>
<evidence type="ECO:0000259" key="8">
    <source>
        <dbReference type="Pfam" id="PF04535"/>
    </source>
</evidence>
<dbReference type="InterPro" id="IPR006459">
    <property type="entry name" value="CASP/CASPL"/>
</dbReference>
<dbReference type="EMBL" id="JACBKZ010000007">
    <property type="protein sequence ID" value="KAF5945371.1"/>
    <property type="molecule type" value="Genomic_DNA"/>
</dbReference>
<evidence type="ECO:0000256" key="5">
    <source>
        <dbReference type="ARBA" id="ARBA00022989"/>
    </source>
</evidence>
<reference evidence="10" key="1">
    <citation type="journal article" date="2020" name="Nat. Commun.">
        <title>Genome assembly of wild tea tree DASZ reveals pedigree and selection history of tea varieties.</title>
        <authorList>
            <person name="Zhang W."/>
            <person name="Zhang Y."/>
            <person name="Qiu H."/>
            <person name="Guo Y."/>
            <person name="Wan H."/>
            <person name="Zhang X."/>
            <person name="Scossa F."/>
            <person name="Alseekh S."/>
            <person name="Zhang Q."/>
            <person name="Wang P."/>
            <person name="Xu L."/>
            <person name="Schmidt M.H."/>
            <person name="Jia X."/>
            <person name="Li D."/>
            <person name="Zhu A."/>
            <person name="Guo F."/>
            <person name="Chen W."/>
            <person name="Ni D."/>
            <person name="Usadel B."/>
            <person name="Fernie A.R."/>
            <person name="Wen W."/>
        </authorList>
    </citation>
    <scope>NUCLEOTIDE SEQUENCE [LARGE SCALE GENOMIC DNA]</scope>
    <source>
        <strain evidence="10">cv. G240</strain>
    </source>
</reference>
<keyword evidence="6 7" id="KW-0472">Membrane</keyword>
<dbReference type="NCBIfam" id="TIGR01569">
    <property type="entry name" value="A_tha_TIGR01569"/>
    <property type="match status" value="1"/>
</dbReference>
<accession>A0A7J7GZH1</accession>
<keyword evidence="4 7" id="KW-0812">Transmembrane</keyword>
<dbReference type="PANTHER" id="PTHR36488">
    <property type="entry name" value="CASP-LIKE PROTEIN 1U1"/>
    <property type="match status" value="1"/>
</dbReference>
<proteinExistence type="inferred from homology"/>
<evidence type="ECO:0000256" key="6">
    <source>
        <dbReference type="ARBA" id="ARBA00023136"/>
    </source>
</evidence>
<reference evidence="9 10" key="2">
    <citation type="submission" date="2020-07" db="EMBL/GenBank/DDBJ databases">
        <title>Genome assembly of wild tea tree DASZ reveals pedigree and selection history of tea varieties.</title>
        <authorList>
            <person name="Zhang W."/>
        </authorList>
    </citation>
    <scope>NUCLEOTIDE SEQUENCE [LARGE SCALE GENOMIC DNA]</scope>
    <source>
        <strain evidence="10">cv. G240</strain>
        <tissue evidence="9">Leaf</tissue>
    </source>
</reference>
<keyword evidence="10" id="KW-1185">Reference proteome</keyword>
<evidence type="ECO:0000256" key="3">
    <source>
        <dbReference type="ARBA" id="ARBA00022475"/>
    </source>
</evidence>
<dbReference type="AlphaFoldDB" id="A0A7J7GZH1"/>
<feature type="transmembrane region" description="Helical" evidence="7">
    <location>
        <begin position="68"/>
        <end position="97"/>
    </location>
</feature>
<feature type="domain" description="Casparian strip membrane protein" evidence="8">
    <location>
        <begin position="21"/>
        <end position="117"/>
    </location>
</feature>
<keyword evidence="3 7" id="KW-1003">Cell membrane</keyword>
<dbReference type="PANTHER" id="PTHR36488:SF12">
    <property type="entry name" value="CASP-LIKE PROTEIN"/>
    <property type="match status" value="1"/>
</dbReference>
<sequence length="119" mass="13077">MKTEQIEAAEASRAPPPRGNKGIAIVDLVLRVVALLGTLGSTVAMGTTNETLPFFTQFVQFKAQYNDIPTFTFFVIANSIVCGYLVLSLLLSVFHIVRSGAKISRVILIFFDTVNKYFS</sequence>